<evidence type="ECO:0000256" key="10">
    <source>
        <dbReference type="ARBA" id="ARBA00023136"/>
    </source>
</evidence>
<feature type="region of interest" description="Disordered" evidence="14">
    <location>
        <begin position="422"/>
        <end position="462"/>
    </location>
</feature>
<dbReference type="InterPro" id="IPR000719">
    <property type="entry name" value="Prot_kinase_dom"/>
</dbReference>
<dbReference type="InterPro" id="IPR050823">
    <property type="entry name" value="Plant_Ser_Thr_Prot_Kinase"/>
</dbReference>
<dbReference type="FunFam" id="1.10.510.10:FF:000032">
    <property type="entry name" value="Serine/threonine-protein kinase PBS1"/>
    <property type="match status" value="1"/>
</dbReference>
<dbReference type="PROSITE" id="PS50011">
    <property type="entry name" value="PROTEIN_KINASE_DOM"/>
    <property type="match status" value="1"/>
</dbReference>
<sequence>MGNCIEKTKQTVGKVDNVVMYPCKERPLPPPPSSSGSMEQFNQMSHPLPTPIHPIQTHPEHDKLSTLPMPRPDTSTKNVSKANVQRMPVRETSPACEKSRILPVPMSESEILSCPYLKSFHYNELRNATGNFRPDSLLGEGGFGCVFKGWLDEESLTATGPGSGMAVAVKTLIPQSFQGHKEWLSEVNYLGRLHHPNLVKLIGYCLEGESRILVYEFMPKGSLENHLFRRNMRSLSWTRRIKVAAGAARGLCFLHDSESPVIYRDFKTSNILLDSEFNAKLSDFGLAKSGPTGIDTHVSTQVMGTEGYCAPEYCTTGKLTIKCDIYSFGVVLLELLTGRRSIDESRGEAEKELITWVKPHLQNKRKVFRIMDTKLGGQYPKKGAYIAANLALLCVNQEARFRPPMTYVLDILENLSSQKAIAASSPKLQSPMNQTPRGSPLPGYGESPFSEGSKSSPKQVSH</sequence>
<keyword evidence="9 12" id="KW-0067">ATP-binding</keyword>
<dbReference type="EC" id="2.7.11.1" evidence="3"/>
<reference evidence="16" key="2">
    <citation type="submission" date="2024-07" db="EMBL/GenBank/DDBJ databases">
        <title>Two chromosome-level genome assemblies of Korean endemic species Abeliophyllum distichum and Forsythia ovata (Oleaceae).</title>
        <authorList>
            <person name="Mun J.H."/>
        </authorList>
    </citation>
    <scope>NUCLEOTIDE SEQUENCE</scope>
    <source>
        <strain evidence="16">KNKB198505000391</strain>
        <tissue evidence="16">Leaf</tissue>
    </source>
</reference>
<protein>
    <recommendedName>
        <fullName evidence="3">non-specific serine/threonine protein kinase</fullName>
        <ecNumber evidence="3">2.7.11.1</ecNumber>
    </recommendedName>
</protein>
<comment type="similarity">
    <text evidence="2">Belongs to the protein kinase superfamily. Ser/Thr protein kinase family.</text>
</comment>
<keyword evidence="18" id="KW-1185">Reference proteome</keyword>
<dbReference type="Pfam" id="PF07714">
    <property type="entry name" value="PK_Tyr_Ser-Thr"/>
    <property type="match status" value="1"/>
</dbReference>
<evidence type="ECO:0000256" key="14">
    <source>
        <dbReference type="SAM" id="MobiDB-lite"/>
    </source>
</evidence>
<dbReference type="PANTHER" id="PTHR45621">
    <property type="entry name" value="OS01G0588500 PROTEIN-RELATED"/>
    <property type="match status" value="1"/>
</dbReference>
<evidence type="ECO:0000256" key="5">
    <source>
        <dbReference type="ARBA" id="ARBA00022527"/>
    </source>
</evidence>
<keyword evidence="8 16" id="KW-0418">Kinase</keyword>
<dbReference type="GO" id="GO:0005886">
    <property type="term" value="C:plasma membrane"/>
    <property type="evidence" value="ECO:0007669"/>
    <property type="project" value="UniProtKB-SubCell"/>
</dbReference>
<dbReference type="InterPro" id="IPR011009">
    <property type="entry name" value="Kinase-like_dom_sf"/>
</dbReference>
<keyword evidence="7 12" id="KW-0547">Nucleotide-binding</keyword>
<dbReference type="GO" id="GO:0004674">
    <property type="term" value="F:protein serine/threonine kinase activity"/>
    <property type="evidence" value="ECO:0007669"/>
    <property type="project" value="UniProtKB-KW"/>
</dbReference>
<dbReference type="InterPro" id="IPR001245">
    <property type="entry name" value="Ser-Thr/Tyr_kinase_cat_dom"/>
</dbReference>
<evidence type="ECO:0000313" key="18">
    <source>
        <dbReference type="Proteomes" id="UP001604336"/>
    </source>
</evidence>
<proteinExistence type="inferred from homology"/>
<organism evidence="16 18">
    <name type="scientific">Abeliophyllum distichum</name>
    <dbReference type="NCBI Taxonomy" id="126358"/>
    <lineage>
        <taxon>Eukaryota</taxon>
        <taxon>Viridiplantae</taxon>
        <taxon>Streptophyta</taxon>
        <taxon>Embryophyta</taxon>
        <taxon>Tracheophyta</taxon>
        <taxon>Spermatophyta</taxon>
        <taxon>Magnoliopsida</taxon>
        <taxon>eudicotyledons</taxon>
        <taxon>Gunneridae</taxon>
        <taxon>Pentapetalae</taxon>
        <taxon>asterids</taxon>
        <taxon>lamiids</taxon>
        <taxon>Lamiales</taxon>
        <taxon>Oleaceae</taxon>
        <taxon>Forsythieae</taxon>
        <taxon>Abeliophyllum</taxon>
    </lineage>
</organism>
<evidence type="ECO:0000256" key="13">
    <source>
        <dbReference type="RuleBase" id="RU000304"/>
    </source>
</evidence>
<dbReference type="Proteomes" id="UP001604336">
    <property type="component" value="Unassembled WGS sequence"/>
</dbReference>
<evidence type="ECO:0000256" key="2">
    <source>
        <dbReference type="ARBA" id="ARBA00008684"/>
    </source>
</evidence>
<dbReference type="PROSITE" id="PS00107">
    <property type="entry name" value="PROTEIN_KINASE_ATP"/>
    <property type="match status" value="1"/>
</dbReference>
<evidence type="ECO:0000259" key="15">
    <source>
        <dbReference type="PROSITE" id="PS50011"/>
    </source>
</evidence>
<comment type="subcellular location">
    <subcellularLocation>
        <location evidence="1">Cell membrane</location>
    </subcellularLocation>
</comment>
<dbReference type="PROSITE" id="PS00108">
    <property type="entry name" value="PROTEIN_KINASE_ST"/>
    <property type="match status" value="1"/>
</dbReference>
<reference evidence="18" key="1">
    <citation type="submission" date="2024-07" db="EMBL/GenBank/DDBJ databases">
        <title>Two chromosome-level genome assemblies of Korean endemic species Abeliophyllum distichum and Forsythia ovata (Oleaceae).</title>
        <authorList>
            <person name="Jang H."/>
        </authorList>
    </citation>
    <scope>NUCLEOTIDE SEQUENCE [LARGE SCALE GENOMIC DNA]</scope>
</reference>
<evidence type="ECO:0000256" key="11">
    <source>
        <dbReference type="ARBA" id="ARBA00054261"/>
    </source>
</evidence>
<keyword evidence="4" id="KW-1003">Cell membrane</keyword>
<feature type="compositionally biased region" description="Polar residues" evidence="14">
    <location>
        <begin position="450"/>
        <end position="462"/>
    </location>
</feature>
<evidence type="ECO:0000256" key="12">
    <source>
        <dbReference type="PROSITE-ProRule" id="PRU10141"/>
    </source>
</evidence>
<feature type="region of interest" description="Disordered" evidence="14">
    <location>
        <begin position="68"/>
        <end position="94"/>
    </location>
</feature>
<dbReference type="EMBL" id="JBFOLK010000008">
    <property type="protein sequence ID" value="KAL2492923.1"/>
    <property type="molecule type" value="Genomic_DNA"/>
</dbReference>
<feature type="domain" description="Protein kinase" evidence="15">
    <location>
        <begin position="132"/>
        <end position="415"/>
    </location>
</feature>
<dbReference type="CDD" id="cd14066">
    <property type="entry name" value="STKc_IRAK"/>
    <property type="match status" value="1"/>
</dbReference>
<evidence type="ECO:0000256" key="8">
    <source>
        <dbReference type="ARBA" id="ARBA00022777"/>
    </source>
</evidence>
<dbReference type="FunFam" id="3.30.200.20:FF:000228">
    <property type="entry name" value="Serine/threonine-protein kinase BIK1"/>
    <property type="match status" value="1"/>
</dbReference>
<dbReference type="InterPro" id="IPR017441">
    <property type="entry name" value="Protein_kinase_ATP_BS"/>
</dbReference>
<name>A0ABD1RXI4_9LAMI</name>
<feature type="region of interest" description="Disordered" evidence="14">
    <location>
        <begin position="24"/>
        <end position="47"/>
    </location>
</feature>
<gene>
    <name evidence="16" type="ORF">Adt_28529</name>
    <name evidence="17" type="ORF">Adt_28551</name>
</gene>
<dbReference type="EMBL" id="JBFOLK010000008">
    <property type="protein sequence ID" value="KAL2492901.1"/>
    <property type="molecule type" value="Genomic_DNA"/>
</dbReference>
<feature type="compositionally biased region" description="Polar residues" evidence="14">
    <location>
        <begin position="73"/>
        <end position="83"/>
    </location>
</feature>
<feature type="compositionally biased region" description="Polar residues" evidence="14">
    <location>
        <begin position="426"/>
        <end position="437"/>
    </location>
</feature>
<evidence type="ECO:0000313" key="17">
    <source>
        <dbReference type="EMBL" id="KAL2492923.1"/>
    </source>
</evidence>
<dbReference type="SUPFAM" id="SSF56112">
    <property type="entry name" value="Protein kinase-like (PK-like)"/>
    <property type="match status" value="1"/>
</dbReference>
<accession>A0ABD1RXI4</accession>
<comment type="function">
    <text evidence="11">May be involved in plant defense signaling.</text>
</comment>
<dbReference type="Gene3D" id="3.30.200.20">
    <property type="entry name" value="Phosphorylase Kinase, domain 1"/>
    <property type="match status" value="1"/>
</dbReference>
<dbReference type="InterPro" id="IPR008271">
    <property type="entry name" value="Ser/Thr_kinase_AS"/>
</dbReference>
<evidence type="ECO:0000313" key="16">
    <source>
        <dbReference type="EMBL" id="KAL2492901.1"/>
    </source>
</evidence>
<keyword evidence="6" id="KW-0808">Transferase</keyword>
<keyword evidence="5 13" id="KW-0723">Serine/threonine-protein kinase</keyword>
<evidence type="ECO:0000256" key="7">
    <source>
        <dbReference type="ARBA" id="ARBA00022741"/>
    </source>
</evidence>
<evidence type="ECO:0000256" key="3">
    <source>
        <dbReference type="ARBA" id="ARBA00012513"/>
    </source>
</evidence>
<keyword evidence="10" id="KW-0472">Membrane</keyword>
<evidence type="ECO:0000256" key="1">
    <source>
        <dbReference type="ARBA" id="ARBA00004236"/>
    </source>
</evidence>
<feature type="binding site" evidence="12">
    <location>
        <position position="170"/>
    </location>
    <ligand>
        <name>ATP</name>
        <dbReference type="ChEBI" id="CHEBI:30616"/>
    </ligand>
</feature>
<dbReference type="Gene3D" id="1.10.510.10">
    <property type="entry name" value="Transferase(Phosphotransferase) domain 1"/>
    <property type="match status" value="1"/>
</dbReference>
<evidence type="ECO:0000256" key="4">
    <source>
        <dbReference type="ARBA" id="ARBA00022475"/>
    </source>
</evidence>
<evidence type="ECO:0000256" key="6">
    <source>
        <dbReference type="ARBA" id="ARBA00022679"/>
    </source>
</evidence>
<dbReference type="GO" id="GO:0005524">
    <property type="term" value="F:ATP binding"/>
    <property type="evidence" value="ECO:0007669"/>
    <property type="project" value="UniProtKB-UniRule"/>
</dbReference>
<dbReference type="AlphaFoldDB" id="A0ABD1RXI4"/>
<evidence type="ECO:0000256" key="9">
    <source>
        <dbReference type="ARBA" id="ARBA00022840"/>
    </source>
</evidence>
<comment type="caution">
    <text evidence="16">The sequence shown here is derived from an EMBL/GenBank/DDBJ whole genome shotgun (WGS) entry which is preliminary data.</text>
</comment>